<reference evidence="13" key="1">
    <citation type="submission" date="2017-09" db="EMBL/GenBank/DDBJ databases">
        <title>Depth-based differentiation of microbial function through sediment-hosted aquifers and enrichment of novel symbionts in the deep terrestrial subsurface.</title>
        <authorList>
            <person name="Probst A.J."/>
            <person name="Ladd B."/>
            <person name="Jarett J.K."/>
            <person name="Geller-Mcgrath D.E."/>
            <person name="Sieber C.M.K."/>
            <person name="Emerson J.B."/>
            <person name="Anantharaman K."/>
            <person name="Thomas B.C."/>
            <person name="Malmstrom R."/>
            <person name="Stieglmeier M."/>
            <person name="Klingl A."/>
            <person name="Woyke T."/>
            <person name="Ryan C.M."/>
            <person name="Banfield J.F."/>
        </authorList>
    </citation>
    <scope>NUCLEOTIDE SEQUENCE [LARGE SCALE GENOMIC DNA]</scope>
</reference>
<evidence type="ECO:0000256" key="8">
    <source>
        <dbReference type="ARBA" id="ARBA00023235"/>
    </source>
</evidence>
<dbReference type="PANTHER" id="PTHR30560:SF3">
    <property type="entry name" value="TRIGGER FACTOR-LIKE PROTEIN TIG, CHLOROPLASTIC"/>
    <property type="match status" value="1"/>
</dbReference>
<dbReference type="GO" id="GO:0043335">
    <property type="term" value="P:protein unfolding"/>
    <property type="evidence" value="ECO:0007669"/>
    <property type="project" value="TreeGrafter"/>
</dbReference>
<dbReference type="InterPro" id="IPR036611">
    <property type="entry name" value="Trigger_fac_ribosome-bd_sf"/>
</dbReference>
<evidence type="ECO:0000256" key="9">
    <source>
        <dbReference type="ARBA" id="ARBA00029986"/>
    </source>
</evidence>
<accession>A0A2H0WR81</accession>
<evidence type="ECO:0000256" key="3">
    <source>
        <dbReference type="ARBA" id="ARBA00005464"/>
    </source>
</evidence>
<dbReference type="InterPro" id="IPR027304">
    <property type="entry name" value="Trigger_fact/SurA_dom_sf"/>
</dbReference>
<dbReference type="Proteomes" id="UP000231282">
    <property type="component" value="Unassembled WGS sequence"/>
</dbReference>
<dbReference type="SUPFAM" id="SSF109998">
    <property type="entry name" value="Triger factor/SurA peptide-binding domain-like"/>
    <property type="match status" value="1"/>
</dbReference>
<evidence type="ECO:0000256" key="7">
    <source>
        <dbReference type="ARBA" id="ARBA00023186"/>
    </source>
</evidence>
<name>A0A2H0WR81_9BACT</name>
<dbReference type="InterPro" id="IPR008880">
    <property type="entry name" value="Trigger_fac_C"/>
</dbReference>
<evidence type="ECO:0000313" key="12">
    <source>
        <dbReference type="EMBL" id="PIS15156.1"/>
    </source>
</evidence>
<comment type="similarity">
    <text evidence="3">Belongs to the FKBP-type PPIase family. Tig subfamily.</text>
</comment>
<keyword evidence="8" id="KW-0413">Isomerase</keyword>
<dbReference type="InterPro" id="IPR008881">
    <property type="entry name" value="Trigger_fac_ribosome-bd_bac"/>
</dbReference>
<evidence type="ECO:0000256" key="2">
    <source>
        <dbReference type="ARBA" id="ARBA00004496"/>
    </source>
</evidence>
<dbReference type="AlphaFoldDB" id="A0A2H0WR81"/>
<feature type="domain" description="Trigger factor C-terminal" evidence="11">
    <location>
        <begin position="146"/>
        <end position="254"/>
    </location>
</feature>
<dbReference type="InterPro" id="IPR037041">
    <property type="entry name" value="Trigger_fac_C_sf"/>
</dbReference>
<comment type="caution">
    <text evidence="12">The sequence shown here is derived from an EMBL/GenBank/DDBJ whole genome shotgun (WGS) entry which is preliminary data.</text>
</comment>
<dbReference type="GO" id="GO:0044183">
    <property type="term" value="F:protein folding chaperone"/>
    <property type="evidence" value="ECO:0007669"/>
    <property type="project" value="TreeGrafter"/>
</dbReference>
<keyword evidence="6" id="KW-0697">Rotamase</keyword>
<dbReference type="GO" id="GO:0015031">
    <property type="term" value="P:protein transport"/>
    <property type="evidence" value="ECO:0007669"/>
    <property type="project" value="InterPro"/>
</dbReference>
<evidence type="ECO:0000256" key="4">
    <source>
        <dbReference type="ARBA" id="ARBA00013194"/>
    </source>
</evidence>
<dbReference type="Pfam" id="PF05697">
    <property type="entry name" value="Trigger_N"/>
    <property type="match status" value="1"/>
</dbReference>
<dbReference type="EMBL" id="PEZH01000025">
    <property type="protein sequence ID" value="PIS15156.1"/>
    <property type="molecule type" value="Genomic_DNA"/>
</dbReference>
<organism evidence="12 13">
    <name type="scientific">Candidatus Shapirobacteria bacterium CG09_land_8_20_14_0_10_38_17</name>
    <dbReference type="NCBI Taxonomy" id="1974884"/>
    <lineage>
        <taxon>Bacteria</taxon>
        <taxon>Candidatus Shapironibacteriota</taxon>
    </lineage>
</organism>
<dbReference type="SUPFAM" id="SSF102735">
    <property type="entry name" value="Trigger factor ribosome-binding domain"/>
    <property type="match status" value="1"/>
</dbReference>
<dbReference type="GO" id="GO:0051083">
    <property type="term" value="P:'de novo' cotranslational protein folding"/>
    <property type="evidence" value="ECO:0007669"/>
    <property type="project" value="TreeGrafter"/>
</dbReference>
<dbReference type="Gene3D" id="3.30.70.1050">
    <property type="entry name" value="Trigger factor ribosome-binding domain"/>
    <property type="match status" value="1"/>
</dbReference>
<gene>
    <name evidence="12" type="ORF">COT63_01480</name>
</gene>
<feature type="domain" description="Trigger factor ribosome-binding bacterial" evidence="10">
    <location>
        <begin position="6"/>
        <end position="131"/>
    </location>
</feature>
<comment type="subcellular location">
    <subcellularLocation>
        <location evidence="2">Cytoplasm</location>
    </subcellularLocation>
</comment>
<dbReference type="EC" id="5.2.1.8" evidence="4"/>
<evidence type="ECO:0000256" key="1">
    <source>
        <dbReference type="ARBA" id="ARBA00000971"/>
    </source>
</evidence>
<evidence type="ECO:0000259" key="11">
    <source>
        <dbReference type="Pfam" id="PF05698"/>
    </source>
</evidence>
<comment type="catalytic activity">
    <reaction evidence="1">
        <text>[protein]-peptidylproline (omega=180) = [protein]-peptidylproline (omega=0)</text>
        <dbReference type="Rhea" id="RHEA:16237"/>
        <dbReference type="Rhea" id="RHEA-COMP:10747"/>
        <dbReference type="Rhea" id="RHEA-COMP:10748"/>
        <dbReference type="ChEBI" id="CHEBI:83833"/>
        <dbReference type="ChEBI" id="CHEBI:83834"/>
        <dbReference type="EC" id="5.2.1.8"/>
    </reaction>
</comment>
<evidence type="ECO:0000256" key="6">
    <source>
        <dbReference type="ARBA" id="ARBA00023110"/>
    </source>
</evidence>
<dbReference type="GO" id="GO:0003755">
    <property type="term" value="F:peptidyl-prolyl cis-trans isomerase activity"/>
    <property type="evidence" value="ECO:0007669"/>
    <property type="project" value="UniProtKB-KW"/>
</dbReference>
<evidence type="ECO:0000259" key="10">
    <source>
        <dbReference type="Pfam" id="PF05697"/>
    </source>
</evidence>
<proteinExistence type="inferred from homology"/>
<dbReference type="GO" id="GO:0005737">
    <property type="term" value="C:cytoplasm"/>
    <property type="evidence" value="ECO:0007669"/>
    <property type="project" value="UniProtKB-SubCell"/>
</dbReference>
<dbReference type="PANTHER" id="PTHR30560">
    <property type="entry name" value="TRIGGER FACTOR CHAPERONE AND PEPTIDYL-PROLYL CIS/TRANS ISOMERASE"/>
    <property type="match status" value="1"/>
</dbReference>
<evidence type="ECO:0000313" key="13">
    <source>
        <dbReference type="Proteomes" id="UP000231282"/>
    </source>
</evidence>
<dbReference type="InterPro" id="IPR005215">
    <property type="entry name" value="Trig_fac"/>
</dbReference>
<evidence type="ECO:0000256" key="5">
    <source>
        <dbReference type="ARBA" id="ARBA00016902"/>
    </source>
</evidence>
<protein>
    <recommendedName>
        <fullName evidence="5">Trigger factor</fullName>
        <ecNumber evidence="4">5.2.1.8</ecNumber>
    </recommendedName>
    <alternativeName>
        <fullName evidence="9">PPIase</fullName>
    </alternativeName>
</protein>
<keyword evidence="7" id="KW-0143">Chaperone</keyword>
<dbReference type="Pfam" id="PF05698">
    <property type="entry name" value="Trigger_C"/>
    <property type="match status" value="1"/>
</dbReference>
<dbReference type="Gene3D" id="1.10.3120.10">
    <property type="entry name" value="Trigger factor, C-terminal domain"/>
    <property type="match status" value="1"/>
</dbReference>
<dbReference type="GO" id="GO:0043022">
    <property type="term" value="F:ribosome binding"/>
    <property type="evidence" value="ECO:0007669"/>
    <property type="project" value="TreeGrafter"/>
</dbReference>
<sequence length="286" mass="33210">MSLSSLKRLPDNTIEILTTVTSDKVEEEHKQILTQLQKTTELAGFRKGKAPRSQVEKTVGKEKVYNETAKNLIPKIYSQLIQEHQLHPIINPKIELISAQEGKDWQIKFTVCETPTVNLGNYKEEIKKITAKNKIWTPEKEEQSPKEDKKNKTEEKTQEIIKALLRNVKIAIPQILIENEVNQKLASLIEKTEKLGLTLDQYLNSLGKTAEQIKKEYQKESQDNWHLELTLNKIADQEKITVDNEEIDKIIADSKNEKEKENLSHQRYMLAFILKQRKTLEFLQNL</sequence>